<organism evidence="2 3">
    <name type="scientific">Nannospalax galili</name>
    <name type="common">Northern Israeli blind subterranean mole rat</name>
    <name type="synonym">Spalax galili</name>
    <dbReference type="NCBI Taxonomy" id="1026970"/>
    <lineage>
        <taxon>Eukaryota</taxon>
        <taxon>Metazoa</taxon>
        <taxon>Chordata</taxon>
        <taxon>Craniata</taxon>
        <taxon>Vertebrata</taxon>
        <taxon>Euteleostomi</taxon>
        <taxon>Mammalia</taxon>
        <taxon>Eutheria</taxon>
        <taxon>Euarchontoglires</taxon>
        <taxon>Glires</taxon>
        <taxon>Rodentia</taxon>
        <taxon>Myomorpha</taxon>
        <taxon>Muroidea</taxon>
        <taxon>Spalacidae</taxon>
        <taxon>Spalacinae</taxon>
        <taxon>Nannospalax</taxon>
    </lineage>
</organism>
<evidence type="ECO:0000313" key="2">
    <source>
        <dbReference type="Ensembl" id="ENSNGAP00000026260.1"/>
    </source>
</evidence>
<dbReference type="Ensembl" id="ENSNGAT00000031988.1">
    <property type="protein sequence ID" value="ENSNGAP00000026260.1"/>
    <property type="gene ID" value="ENSNGAG00000023960.1"/>
</dbReference>
<feature type="compositionally biased region" description="Pro residues" evidence="1">
    <location>
        <begin position="145"/>
        <end position="168"/>
    </location>
</feature>
<proteinExistence type="predicted"/>
<feature type="compositionally biased region" description="Low complexity" evidence="1">
    <location>
        <begin position="109"/>
        <end position="120"/>
    </location>
</feature>
<dbReference type="GeneTree" id="ENSGT00860000135599"/>
<keyword evidence="3" id="KW-1185">Reference proteome</keyword>
<sequence length="168" mass="17850">PPALLTAVQGVPADLGRRHQFQIQSPESHGHYSEHHQQPEAPPQQLDRAQKQQQRQRGARAPHGAAPTRATRYPAPAGRPGPSQSRTSVMIPGCLPRARSGGRRLTVLAPAAEPGSSSPSVRTPLHASPLYSPIHPAPEELLGAPQPPRSSPVPPPLTPAPWVPPPRG</sequence>
<dbReference type="AlphaFoldDB" id="A0A8C6S2R8"/>
<reference evidence="2" key="1">
    <citation type="submission" date="2025-08" db="UniProtKB">
        <authorList>
            <consortium name="Ensembl"/>
        </authorList>
    </citation>
    <scope>IDENTIFICATION</scope>
</reference>
<name>A0A8C6S2R8_NANGA</name>
<feature type="region of interest" description="Disordered" evidence="1">
    <location>
        <begin position="1"/>
        <end position="168"/>
    </location>
</feature>
<protein>
    <submittedName>
        <fullName evidence="2">Uncharacterized protein</fullName>
    </submittedName>
</protein>
<feature type="compositionally biased region" description="Low complexity" evidence="1">
    <location>
        <begin position="43"/>
        <end position="82"/>
    </location>
</feature>
<evidence type="ECO:0000313" key="3">
    <source>
        <dbReference type="Proteomes" id="UP000694381"/>
    </source>
</evidence>
<reference evidence="2" key="2">
    <citation type="submission" date="2025-09" db="UniProtKB">
        <authorList>
            <consortium name="Ensembl"/>
        </authorList>
    </citation>
    <scope>IDENTIFICATION</scope>
</reference>
<accession>A0A8C6S2R8</accession>
<dbReference type="Proteomes" id="UP000694381">
    <property type="component" value="Unassembled WGS sequence"/>
</dbReference>
<feature type="compositionally biased region" description="Basic and acidic residues" evidence="1">
    <location>
        <begin position="28"/>
        <end position="38"/>
    </location>
</feature>
<evidence type="ECO:0000256" key="1">
    <source>
        <dbReference type="SAM" id="MobiDB-lite"/>
    </source>
</evidence>